<protein>
    <submittedName>
        <fullName evidence="4">Plasmid replication initiation protein</fullName>
    </submittedName>
</protein>
<dbReference type="GO" id="GO:0006270">
    <property type="term" value="P:DNA replication initiation"/>
    <property type="evidence" value="ECO:0007669"/>
    <property type="project" value="InterPro"/>
</dbReference>
<organism evidence="4 5">
    <name type="scientific">Aureibacter tunicatorum</name>
    <dbReference type="NCBI Taxonomy" id="866807"/>
    <lineage>
        <taxon>Bacteria</taxon>
        <taxon>Pseudomonadati</taxon>
        <taxon>Bacteroidota</taxon>
        <taxon>Cytophagia</taxon>
        <taxon>Cytophagales</taxon>
        <taxon>Persicobacteraceae</taxon>
        <taxon>Aureibacter</taxon>
    </lineage>
</organism>
<comment type="similarity">
    <text evidence="1">Belongs to the initiator RepB protein family.</text>
</comment>
<dbReference type="InterPro" id="IPR036390">
    <property type="entry name" value="WH_DNA-bd_sf"/>
</dbReference>
<dbReference type="RefSeq" id="WP_309942665.1">
    <property type="nucleotide sequence ID" value="NZ_AP025308.1"/>
</dbReference>
<evidence type="ECO:0000256" key="1">
    <source>
        <dbReference type="ARBA" id="ARBA00038283"/>
    </source>
</evidence>
<evidence type="ECO:0000313" key="5">
    <source>
        <dbReference type="Proteomes" id="UP001185092"/>
    </source>
</evidence>
<feature type="region of interest" description="Disordered" evidence="2">
    <location>
        <begin position="238"/>
        <end position="257"/>
    </location>
</feature>
<dbReference type="Pfam" id="PF21205">
    <property type="entry name" value="Rep3_C"/>
    <property type="match status" value="1"/>
</dbReference>
<dbReference type="SUPFAM" id="SSF46785">
    <property type="entry name" value="Winged helix' DNA-binding domain"/>
    <property type="match status" value="2"/>
</dbReference>
<dbReference type="Pfam" id="PF01051">
    <property type="entry name" value="Rep3_N"/>
    <property type="match status" value="1"/>
</dbReference>
<proteinExistence type="inferred from homology"/>
<gene>
    <name evidence="4" type="ORF">HNQ88_004765</name>
</gene>
<name>A0AAE4BVF0_9BACT</name>
<dbReference type="InterPro" id="IPR036388">
    <property type="entry name" value="WH-like_DNA-bd_sf"/>
</dbReference>
<keyword evidence="5" id="KW-1185">Reference proteome</keyword>
<evidence type="ECO:0000259" key="3">
    <source>
        <dbReference type="Pfam" id="PF01051"/>
    </source>
</evidence>
<dbReference type="InterPro" id="IPR000525">
    <property type="entry name" value="Initiator_Rep_WH1"/>
</dbReference>
<comment type="caution">
    <text evidence="4">The sequence shown here is derived from an EMBL/GenBank/DDBJ whole genome shotgun (WGS) entry which is preliminary data.</text>
</comment>
<sequence length="458" mass="53785">MAKDKMMLYKDYKIVKSNELINSKSRFTLMQQRVILLMTARIKPTDDDFTTYEIPISEILGLTPNEKVKGSQYDDVREAAVGLTNSAIYLQKGEKWKSMAFITVAEGEKGKNYITVQFSPQMKPFFLNLRNNYTSYFLKHVFSFKSAHSIRIYELLAQYYPNIRQRKFDVEYLKDILYVGDKYSRFFDFKKYVIEASIKEINALSDINVEYELEKRGRKVVAMIFYMSANERTDPKLLEQDRSASSAIDESEKNEAPQVVEVVESIKAKPHTSQPESSQDGKYQIKPETAQKLAEKYGQEIVDFYIKCVNDKKEVSNKTGYLITALKNEYFHKEYKSHINTQKRRKLKSDLEREKLNYENRLADISKDYELYLKDIKNRLIEEATLDDEAEYLFDLEMSSNSYVKKFIPEWESGKPSELALGFYGTWLIQNRLTDEEQEICGSLKSYAIWKYDFEIKE</sequence>
<dbReference type="GO" id="GO:0003887">
    <property type="term" value="F:DNA-directed DNA polymerase activity"/>
    <property type="evidence" value="ECO:0007669"/>
    <property type="project" value="InterPro"/>
</dbReference>
<dbReference type="EMBL" id="JAVDQD010000010">
    <property type="protein sequence ID" value="MDR6241678.1"/>
    <property type="molecule type" value="Genomic_DNA"/>
</dbReference>
<dbReference type="Gene3D" id="1.10.10.10">
    <property type="entry name" value="Winged helix-like DNA-binding domain superfamily/Winged helix DNA-binding domain"/>
    <property type="match status" value="2"/>
</dbReference>
<accession>A0AAE4BVF0</accession>
<feature type="domain" description="Initiator Rep protein WH1" evidence="3">
    <location>
        <begin position="13"/>
        <end position="156"/>
    </location>
</feature>
<reference evidence="4" key="1">
    <citation type="submission" date="2023-07" db="EMBL/GenBank/DDBJ databases">
        <title>Genomic Encyclopedia of Type Strains, Phase IV (KMG-IV): sequencing the most valuable type-strain genomes for metagenomic binning, comparative biology and taxonomic classification.</title>
        <authorList>
            <person name="Goeker M."/>
        </authorList>
    </citation>
    <scope>NUCLEOTIDE SEQUENCE</scope>
    <source>
        <strain evidence="4">DSM 26174</strain>
    </source>
</reference>
<evidence type="ECO:0000313" key="4">
    <source>
        <dbReference type="EMBL" id="MDR6241678.1"/>
    </source>
</evidence>
<dbReference type="Proteomes" id="UP001185092">
    <property type="component" value="Unassembled WGS sequence"/>
</dbReference>
<evidence type="ECO:0000256" key="2">
    <source>
        <dbReference type="SAM" id="MobiDB-lite"/>
    </source>
</evidence>
<dbReference type="AlphaFoldDB" id="A0AAE4BVF0"/>